<reference evidence="1 2" key="1">
    <citation type="submission" date="2014-01" db="EMBL/GenBank/DDBJ databases">
        <title>Roseivivax isoporae LMG 25204 Genome Sequencing.</title>
        <authorList>
            <person name="Lai Q."/>
            <person name="Li G."/>
            <person name="Shao Z."/>
        </authorList>
    </citation>
    <scope>NUCLEOTIDE SEQUENCE [LARGE SCALE GENOMIC DNA]</scope>
    <source>
        <strain evidence="1 2">LMG 25204</strain>
    </source>
</reference>
<gene>
    <name evidence="1" type="ORF">RISW2_20625</name>
</gene>
<proteinExistence type="predicted"/>
<sequence>MYLIHPSFGIHFRALSRFQERGRLCPETFYFTPKRVTFQVGLRKCGILHFLTENPVTHGFEQYDQFFMTSTAFKQWRLPRPQHHLIESIERTTRSQPVYKNTFDTRRVNNK</sequence>
<dbReference type="EMBL" id="JAME01000063">
    <property type="protein sequence ID" value="ETX26704.1"/>
    <property type="molecule type" value="Genomic_DNA"/>
</dbReference>
<keyword evidence="2" id="KW-1185">Reference proteome</keyword>
<evidence type="ECO:0000313" key="1">
    <source>
        <dbReference type="EMBL" id="ETX26704.1"/>
    </source>
</evidence>
<name>X7F3R9_9RHOB</name>
<organism evidence="1 2">
    <name type="scientific">Roseivivax isoporae LMG 25204</name>
    <dbReference type="NCBI Taxonomy" id="1449351"/>
    <lineage>
        <taxon>Bacteria</taxon>
        <taxon>Pseudomonadati</taxon>
        <taxon>Pseudomonadota</taxon>
        <taxon>Alphaproteobacteria</taxon>
        <taxon>Rhodobacterales</taxon>
        <taxon>Roseobacteraceae</taxon>
        <taxon>Roseivivax</taxon>
    </lineage>
</organism>
<protein>
    <submittedName>
        <fullName evidence="1">Uncharacterized protein</fullName>
    </submittedName>
</protein>
<dbReference type="Proteomes" id="UP000023430">
    <property type="component" value="Unassembled WGS sequence"/>
</dbReference>
<comment type="caution">
    <text evidence="1">The sequence shown here is derived from an EMBL/GenBank/DDBJ whole genome shotgun (WGS) entry which is preliminary data.</text>
</comment>
<evidence type="ECO:0000313" key="2">
    <source>
        <dbReference type="Proteomes" id="UP000023430"/>
    </source>
</evidence>
<accession>X7F3R9</accession>
<dbReference type="AlphaFoldDB" id="X7F3R9"/>
<dbReference type="STRING" id="1449351.RISW2_20625"/>